<comment type="subcellular location">
    <subcellularLocation>
        <location evidence="1">Cell inner membrane</location>
        <topology evidence="1">Multi-pass membrane protein</topology>
    </subcellularLocation>
</comment>
<feature type="transmembrane region" description="Helical" evidence="9">
    <location>
        <begin position="94"/>
        <end position="110"/>
    </location>
</feature>
<dbReference type="InterPro" id="IPR007272">
    <property type="entry name" value="Sulf_transp_TsuA/YedE"/>
</dbReference>
<feature type="transmembrane region" description="Helical" evidence="9">
    <location>
        <begin position="12"/>
        <end position="33"/>
    </location>
</feature>
<feature type="transmembrane region" description="Helical" evidence="9">
    <location>
        <begin position="131"/>
        <end position="151"/>
    </location>
</feature>
<organism evidence="10 11">
    <name type="scientific">Candidatus Methylumidiphilus alinenensis</name>
    <dbReference type="NCBI Taxonomy" id="2202197"/>
    <lineage>
        <taxon>Bacteria</taxon>
        <taxon>Pseudomonadati</taxon>
        <taxon>Pseudomonadota</taxon>
        <taxon>Gammaproteobacteria</taxon>
        <taxon>Methylococcales</taxon>
        <taxon>Candidatus Methylumidiphilus</taxon>
    </lineage>
</organism>
<dbReference type="AlphaFoldDB" id="A0A2W4RK39"/>
<sequence length="154" mass="16205">MGQFFPNGIAHYLVGGLIIGAAVGLLFITTGLIGGMSTVYSSTWSYFSQQPFFQQATLIYSRQWRLAYAAGLVLGGIIWLAWSGVGIWQTGVPVWQLVLGGFLIGFGARLSNGCTSGHGICGLASLQLPSLLAVLTFLATGIATAQLVAWIGGY</sequence>
<evidence type="ECO:0000256" key="4">
    <source>
        <dbReference type="ARBA" id="ARBA00022519"/>
    </source>
</evidence>
<comment type="caution">
    <text evidence="10">The sequence shown here is derived from an EMBL/GenBank/DDBJ whole genome shotgun (WGS) entry which is preliminary data.</text>
</comment>
<evidence type="ECO:0000256" key="6">
    <source>
        <dbReference type="ARBA" id="ARBA00022989"/>
    </source>
</evidence>
<comment type="similarity">
    <text evidence="8">Belongs to the TsuA/YedE (TC 9.B.102) family.</text>
</comment>
<name>A0A2W4RK39_9GAMM</name>
<protein>
    <submittedName>
        <fullName evidence="10">Uncharacterized protein</fullName>
    </submittedName>
</protein>
<keyword evidence="5 9" id="KW-0812">Transmembrane</keyword>
<dbReference type="Proteomes" id="UP000249396">
    <property type="component" value="Unassembled WGS sequence"/>
</dbReference>
<reference evidence="10 11" key="1">
    <citation type="journal article" date="2018" name="Aquat. Microb. Ecol.">
        <title>Gammaproteobacterial methanotrophs dominate.</title>
        <authorList>
            <person name="Rissanen A.J."/>
            <person name="Saarenheimo J."/>
            <person name="Tiirola M."/>
            <person name="Peura S."/>
            <person name="Aalto S.L."/>
            <person name="Karvinen A."/>
            <person name="Nykanen H."/>
        </authorList>
    </citation>
    <scope>NUCLEOTIDE SEQUENCE [LARGE SCALE GENOMIC DNA]</scope>
    <source>
        <strain evidence="10">AMbin10</strain>
    </source>
</reference>
<evidence type="ECO:0000256" key="7">
    <source>
        <dbReference type="ARBA" id="ARBA00023136"/>
    </source>
</evidence>
<evidence type="ECO:0000313" key="10">
    <source>
        <dbReference type="EMBL" id="PZN84192.1"/>
    </source>
</evidence>
<feature type="transmembrane region" description="Helical" evidence="9">
    <location>
        <begin position="66"/>
        <end position="88"/>
    </location>
</feature>
<evidence type="ECO:0000256" key="5">
    <source>
        <dbReference type="ARBA" id="ARBA00022692"/>
    </source>
</evidence>
<keyword evidence="2" id="KW-0813">Transport</keyword>
<evidence type="ECO:0000256" key="9">
    <source>
        <dbReference type="SAM" id="Phobius"/>
    </source>
</evidence>
<keyword evidence="6 9" id="KW-1133">Transmembrane helix</keyword>
<dbReference type="PANTHER" id="PTHR30574:SF1">
    <property type="entry name" value="SULPHUR TRANSPORT DOMAIN-CONTAINING PROTEIN"/>
    <property type="match status" value="1"/>
</dbReference>
<dbReference type="Pfam" id="PF04143">
    <property type="entry name" value="Sulf_transp"/>
    <property type="match status" value="1"/>
</dbReference>
<evidence type="ECO:0000256" key="8">
    <source>
        <dbReference type="ARBA" id="ARBA00035655"/>
    </source>
</evidence>
<evidence type="ECO:0000256" key="1">
    <source>
        <dbReference type="ARBA" id="ARBA00004429"/>
    </source>
</evidence>
<dbReference type="PANTHER" id="PTHR30574">
    <property type="entry name" value="INNER MEMBRANE PROTEIN YEDE"/>
    <property type="match status" value="1"/>
</dbReference>
<keyword evidence="3" id="KW-1003">Cell membrane</keyword>
<accession>A0A2W4RK39</accession>
<dbReference type="EMBL" id="QJPH01000162">
    <property type="protein sequence ID" value="PZN84192.1"/>
    <property type="molecule type" value="Genomic_DNA"/>
</dbReference>
<proteinExistence type="inferred from homology"/>
<gene>
    <name evidence="10" type="ORF">DM484_03185</name>
</gene>
<dbReference type="GO" id="GO:0005886">
    <property type="term" value="C:plasma membrane"/>
    <property type="evidence" value="ECO:0007669"/>
    <property type="project" value="UniProtKB-SubCell"/>
</dbReference>
<evidence type="ECO:0000256" key="3">
    <source>
        <dbReference type="ARBA" id="ARBA00022475"/>
    </source>
</evidence>
<evidence type="ECO:0000313" key="11">
    <source>
        <dbReference type="Proteomes" id="UP000249396"/>
    </source>
</evidence>
<keyword evidence="7 9" id="KW-0472">Membrane</keyword>
<keyword evidence="4" id="KW-0997">Cell inner membrane</keyword>
<evidence type="ECO:0000256" key="2">
    <source>
        <dbReference type="ARBA" id="ARBA00022448"/>
    </source>
</evidence>